<gene>
    <name evidence="4" type="ORF">DU505_01500</name>
</gene>
<sequence>MTMKPLLLDPALQPRLVFTDLDGSLLDHDSYQWQQAKPWLKRLKTLGVPVIPVTCRTRGELLPLRERLGLGDTPFIAENGSVVGLPPAWRHAHLERDASESEGVAMRNLGLDIAFIRKRLSVWRERLGVAFRTMGEMTLEEVMALTGQEADEARLARVRQGSEPLVWQSDASSLASFREALQGDGLNLVQGRRFWHVTGGLDKGGAVTWLVDRFKSLRGCEPLTLGLGDGPNDQSLLEAVDQAVVIRGGGVSTLAPRQSTLYRSQAAGTQGWVEGIAYWWGGQDLRMMPKGAVSS</sequence>
<keyword evidence="3" id="KW-0460">Magnesium</keyword>
<dbReference type="GO" id="GO:0051479">
    <property type="term" value="P:mannosylglycerate biosynthetic process"/>
    <property type="evidence" value="ECO:0007669"/>
    <property type="project" value="InterPro"/>
</dbReference>
<dbReference type="OrthoDB" id="193379at2"/>
<proteinExistence type="predicted"/>
<dbReference type="NCBIfam" id="TIGR01484">
    <property type="entry name" value="HAD-SF-IIB"/>
    <property type="match status" value="1"/>
</dbReference>
<keyword evidence="5" id="KW-1185">Reference proteome</keyword>
<reference evidence="4 5" key="1">
    <citation type="submission" date="2018-07" db="EMBL/GenBank/DDBJ databases">
        <title>Halomonas montanilacus sp. nov., isolated from Lake Pengyan on Tibetan Plateau.</title>
        <authorList>
            <person name="Lu H."/>
            <person name="Xing P."/>
            <person name="Wu Q."/>
        </authorList>
    </citation>
    <scope>NUCLEOTIDE SEQUENCE [LARGE SCALE GENOMIC DNA]</scope>
    <source>
        <strain evidence="4 5">PYC7W</strain>
    </source>
</reference>
<dbReference type="GO" id="GO:0005829">
    <property type="term" value="C:cytosol"/>
    <property type="evidence" value="ECO:0007669"/>
    <property type="project" value="TreeGrafter"/>
</dbReference>
<dbReference type="Pfam" id="PF08282">
    <property type="entry name" value="Hydrolase_3"/>
    <property type="match status" value="1"/>
</dbReference>
<dbReference type="Gene3D" id="3.40.50.1000">
    <property type="entry name" value="HAD superfamily/HAD-like"/>
    <property type="match status" value="1"/>
</dbReference>
<dbReference type="AlphaFoldDB" id="A0A368U3N3"/>
<name>A0A368U3N3_9GAMM</name>
<dbReference type="InterPro" id="IPR006379">
    <property type="entry name" value="HAD-SF_hydro_IIB"/>
</dbReference>
<protein>
    <submittedName>
        <fullName evidence="4">HAD-IIB family hydrolase</fullName>
    </submittedName>
</protein>
<evidence type="ECO:0000313" key="5">
    <source>
        <dbReference type="Proteomes" id="UP000252405"/>
    </source>
</evidence>
<evidence type="ECO:0000256" key="2">
    <source>
        <dbReference type="ARBA" id="ARBA00022801"/>
    </source>
</evidence>
<dbReference type="PANTHER" id="PTHR10000">
    <property type="entry name" value="PHOSPHOSERINE PHOSPHATASE"/>
    <property type="match status" value="1"/>
</dbReference>
<dbReference type="Proteomes" id="UP000252405">
    <property type="component" value="Unassembled WGS sequence"/>
</dbReference>
<dbReference type="EMBL" id="QPII01000001">
    <property type="protein sequence ID" value="RCV91769.1"/>
    <property type="molecule type" value="Genomic_DNA"/>
</dbReference>
<keyword evidence="2 4" id="KW-0378">Hydrolase</keyword>
<dbReference type="InterPro" id="IPR006381">
    <property type="entry name" value="HAD-SF-IIB-MPGP"/>
</dbReference>
<dbReference type="GO" id="GO:0000287">
    <property type="term" value="F:magnesium ion binding"/>
    <property type="evidence" value="ECO:0007669"/>
    <property type="project" value="UniProtKB-ARBA"/>
</dbReference>
<organism evidence="4 5">
    <name type="scientific">Billgrantia montanilacus</name>
    <dbReference type="NCBI Taxonomy" id="2282305"/>
    <lineage>
        <taxon>Bacteria</taxon>
        <taxon>Pseudomonadati</taxon>
        <taxon>Pseudomonadota</taxon>
        <taxon>Gammaproteobacteria</taxon>
        <taxon>Oceanospirillales</taxon>
        <taxon>Halomonadaceae</taxon>
        <taxon>Billgrantia</taxon>
    </lineage>
</organism>
<evidence type="ECO:0000256" key="3">
    <source>
        <dbReference type="ARBA" id="ARBA00022842"/>
    </source>
</evidence>
<dbReference type="PANTHER" id="PTHR10000:SF8">
    <property type="entry name" value="HAD SUPERFAMILY HYDROLASE-LIKE, TYPE 3"/>
    <property type="match status" value="1"/>
</dbReference>
<dbReference type="SUPFAM" id="SSF56784">
    <property type="entry name" value="HAD-like"/>
    <property type="match status" value="1"/>
</dbReference>
<dbReference type="InterPro" id="IPR036412">
    <property type="entry name" value="HAD-like_sf"/>
</dbReference>
<comment type="caution">
    <text evidence="4">The sequence shown here is derived from an EMBL/GenBank/DDBJ whole genome shotgun (WGS) entry which is preliminary data.</text>
</comment>
<accession>A0A368U3N3</accession>
<dbReference type="InterPro" id="IPR023214">
    <property type="entry name" value="HAD_sf"/>
</dbReference>
<evidence type="ECO:0000256" key="1">
    <source>
        <dbReference type="ARBA" id="ARBA00022723"/>
    </source>
</evidence>
<dbReference type="NCBIfam" id="TIGR01486">
    <property type="entry name" value="HAD-SF-IIB-MPGP"/>
    <property type="match status" value="1"/>
</dbReference>
<dbReference type="Gene3D" id="3.30.980.20">
    <property type="entry name" value="Putative mannosyl-3-phosphoglycerate phosphatase, domain 2"/>
    <property type="match status" value="1"/>
</dbReference>
<dbReference type="GO" id="GO:0050531">
    <property type="term" value="F:mannosyl-3-phosphoglycerate phosphatase activity"/>
    <property type="evidence" value="ECO:0007669"/>
    <property type="project" value="InterPro"/>
</dbReference>
<evidence type="ECO:0000313" key="4">
    <source>
        <dbReference type="EMBL" id="RCV91769.1"/>
    </source>
</evidence>
<keyword evidence="1" id="KW-0479">Metal-binding</keyword>